<accession>I3CL57</accession>
<dbReference type="InterPro" id="IPR003661">
    <property type="entry name" value="HisK_dim/P_dom"/>
</dbReference>
<dbReference type="SUPFAM" id="SSF55874">
    <property type="entry name" value="ATPase domain of HSP90 chaperone/DNA topoisomerase II/histidine kinase"/>
    <property type="match status" value="1"/>
</dbReference>
<dbReference type="Gene3D" id="1.10.287.130">
    <property type="match status" value="1"/>
</dbReference>
<feature type="modified residue" description="4-aspartylphosphate" evidence="6">
    <location>
        <position position="521"/>
    </location>
</feature>
<dbReference type="RefSeq" id="WP_002692348.1">
    <property type="nucleotide sequence ID" value="NZ_JH600070.1"/>
</dbReference>
<dbReference type="InterPro" id="IPR035965">
    <property type="entry name" value="PAS-like_dom_sf"/>
</dbReference>
<dbReference type="Pfam" id="PF00512">
    <property type="entry name" value="HisKA"/>
    <property type="match status" value="1"/>
</dbReference>
<keyword evidence="5 9" id="KW-0418">Kinase</keyword>
<feature type="domain" description="Response regulatory" evidence="8">
    <location>
        <begin position="471"/>
        <end position="588"/>
    </location>
</feature>
<dbReference type="GO" id="GO:0005886">
    <property type="term" value="C:plasma membrane"/>
    <property type="evidence" value="ECO:0007669"/>
    <property type="project" value="TreeGrafter"/>
</dbReference>
<dbReference type="Pfam" id="PF00072">
    <property type="entry name" value="Response_reg"/>
    <property type="match status" value="1"/>
</dbReference>
<dbReference type="PRINTS" id="PR00344">
    <property type="entry name" value="BCTRLSENSOR"/>
</dbReference>
<dbReference type="CDD" id="cd00130">
    <property type="entry name" value="PAS"/>
    <property type="match status" value="1"/>
</dbReference>
<evidence type="ECO:0000259" key="8">
    <source>
        <dbReference type="PROSITE" id="PS50110"/>
    </source>
</evidence>
<dbReference type="PANTHER" id="PTHR43047:SF63">
    <property type="entry name" value="HISTIDINE KINASE"/>
    <property type="match status" value="1"/>
</dbReference>
<dbReference type="STRING" id="395493.BegalDRAFT_3542"/>
<proteinExistence type="predicted"/>
<dbReference type="Gene3D" id="3.30.450.20">
    <property type="entry name" value="PAS domain"/>
    <property type="match status" value="1"/>
</dbReference>
<evidence type="ECO:0000313" key="10">
    <source>
        <dbReference type="Proteomes" id="UP000005744"/>
    </source>
</evidence>
<keyword evidence="4" id="KW-0808">Transferase</keyword>
<dbReference type="InterPro" id="IPR036890">
    <property type="entry name" value="HATPase_C_sf"/>
</dbReference>
<dbReference type="Pfam" id="PF02518">
    <property type="entry name" value="HATPase_c"/>
    <property type="match status" value="1"/>
</dbReference>
<dbReference type="CDD" id="cd00082">
    <property type="entry name" value="HisKA"/>
    <property type="match status" value="1"/>
</dbReference>
<keyword evidence="3 6" id="KW-0597">Phosphoprotein</keyword>
<sequence length="599" mass="67444">MHSLLERQLRRAGFSPDNLPTDPIVWREFLSRIERSYTNADHERELLKHQSGNTEPLPPAMPVHHSDTLALTNNTTQQSPLLQDMVLALSSGVCIFDITGQALFINPAAQHYLEIQETPPTSQAILERFELHDSHSLNKHLSLDDLLKRLSKGRAFYDHNAYLQQNTHKLPVSCVFDPIFSAAEPQQEIKQFVLLFEDISDLKNIETELITAKESAEKASQAKSQFLSSMSHELRTPMNAILGYGELLKDDLGTPLTELDDDYVVDMRQYVSNILQAGWHLLELINKVLDLTRIEAGKLEISIQEIELLDLIKECVDLILPLAEKRHIKIINETISLPPHFALVDRGRLKQVIINLLSNAVKYNKENGNITVRLTQPQVEYIHLSIIDTGIGLTTDQKDKIFEPFTRVSGLNLIEGTGIGLTITKRLLEMMDARITVESEPNVGSHFQLELPTGQISSTHLDPAQTHRKHLLLYVEDSRTNVSLVAQILKARPDIALMSAQTGEMGLELAHLHHPDIILLDINLPGMDGFEVLEHLRQATDTQDTPVLALSANDTAHNLERSRQVGFLSFIVKPLDIKKFLSAIDHALDLSKQNKEKDI</sequence>
<name>I3CL57_9GAMM</name>
<feature type="domain" description="Histidine kinase" evidence="7">
    <location>
        <begin position="229"/>
        <end position="455"/>
    </location>
</feature>
<organism evidence="9 10">
    <name type="scientific">Beggiatoa alba B18LD</name>
    <dbReference type="NCBI Taxonomy" id="395493"/>
    <lineage>
        <taxon>Bacteria</taxon>
        <taxon>Pseudomonadati</taxon>
        <taxon>Pseudomonadota</taxon>
        <taxon>Gammaproteobacteria</taxon>
        <taxon>Thiotrichales</taxon>
        <taxon>Thiotrichaceae</taxon>
        <taxon>Beggiatoa</taxon>
    </lineage>
</organism>
<dbReference type="EC" id="2.7.13.3" evidence="2"/>
<dbReference type="InterPro" id="IPR011006">
    <property type="entry name" value="CheY-like_superfamily"/>
</dbReference>
<dbReference type="InterPro" id="IPR036097">
    <property type="entry name" value="HisK_dim/P_sf"/>
</dbReference>
<dbReference type="Gene3D" id="3.30.565.10">
    <property type="entry name" value="Histidine kinase-like ATPase, C-terminal domain"/>
    <property type="match status" value="1"/>
</dbReference>
<dbReference type="InterPro" id="IPR005467">
    <property type="entry name" value="His_kinase_dom"/>
</dbReference>
<dbReference type="OrthoDB" id="9792854at2"/>
<dbReference type="GO" id="GO:0009927">
    <property type="term" value="F:histidine phosphotransfer kinase activity"/>
    <property type="evidence" value="ECO:0007669"/>
    <property type="project" value="TreeGrafter"/>
</dbReference>
<dbReference type="SUPFAM" id="SSF47384">
    <property type="entry name" value="Homodimeric domain of signal transducing histidine kinase"/>
    <property type="match status" value="1"/>
</dbReference>
<evidence type="ECO:0000256" key="5">
    <source>
        <dbReference type="ARBA" id="ARBA00022777"/>
    </source>
</evidence>
<dbReference type="SMART" id="SM00448">
    <property type="entry name" value="REC"/>
    <property type="match status" value="1"/>
</dbReference>
<evidence type="ECO:0000259" key="7">
    <source>
        <dbReference type="PROSITE" id="PS50109"/>
    </source>
</evidence>
<comment type="catalytic activity">
    <reaction evidence="1">
        <text>ATP + protein L-histidine = ADP + protein N-phospho-L-histidine.</text>
        <dbReference type="EC" id="2.7.13.3"/>
    </reaction>
</comment>
<dbReference type="Gene3D" id="3.40.50.2300">
    <property type="match status" value="1"/>
</dbReference>
<dbReference type="InterPro" id="IPR004358">
    <property type="entry name" value="Sig_transdc_His_kin-like_C"/>
</dbReference>
<dbReference type="InterPro" id="IPR001789">
    <property type="entry name" value="Sig_transdc_resp-reg_receiver"/>
</dbReference>
<reference evidence="9 10" key="1">
    <citation type="submission" date="2011-11" db="EMBL/GenBank/DDBJ databases">
        <title>Improved High-Quality Draft sequence of Beggiatoa alba B18lD.</title>
        <authorList>
            <consortium name="US DOE Joint Genome Institute"/>
            <person name="Lucas S."/>
            <person name="Han J."/>
            <person name="Lapidus A."/>
            <person name="Cheng J.-F."/>
            <person name="Goodwin L."/>
            <person name="Pitluck S."/>
            <person name="Peters L."/>
            <person name="Mikhailova N."/>
            <person name="Held B."/>
            <person name="Detter J.C."/>
            <person name="Han C."/>
            <person name="Tapia R."/>
            <person name="Land M."/>
            <person name="Hauser L."/>
            <person name="Kyrpides N."/>
            <person name="Ivanova N."/>
            <person name="Pagani I."/>
            <person name="Samuel K."/>
            <person name="Teske A."/>
            <person name="Mueller J."/>
            <person name="Woyke T."/>
        </authorList>
    </citation>
    <scope>NUCLEOTIDE SEQUENCE [LARGE SCALE GENOMIC DNA]</scope>
    <source>
        <strain evidence="9 10">B18LD</strain>
    </source>
</reference>
<dbReference type="HOGENOM" id="CLU_000445_114_15_6"/>
<evidence type="ECO:0000313" key="9">
    <source>
        <dbReference type="EMBL" id="EIJ44350.1"/>
    </source>
</evidence>
<dbReference type="GO" id="GO:0000155">
    <property type="term" value="F:phosphorelay sensor kinase activity"/>
    <property type="evidence" value="ECO:0007669"/>
    <property type="project" value="InterPro"/>
</dbReference>
<evidence type="ECO:0000256" key="6">
    <source>
        <dbReference type="PROSITE-ProRule" id="PRU00169"/>
    </source>
</evidence>
<gene>
    <name evidence="9" type="ORF">BegalDRAFT_3542</name>
</gene>
<evidence type="ECO:0000256" key="1">
    <source>
        <dbReference type="ARBA" id="ARBA00000085"/>
    </source>
</evidence>
<evidence type="ECO:0000256" key="4">
    <source>
        <dbReference type="ARBA" id="ARBA00022679"/>
    </source>
</evidence>
<dbReference type="SUPFAM" id="SSF52172">
    <property type="entry name" value="CheY-like"/>
    <property type="match status" value="1"/>
</dbReference>
<dbReference type="PROSITE" id="PS50109">
    <property type="entry name" value="HIS_KIN"/>
    <property type="match status" value="1"/>
</dbReference>
<keyword evidence="10" id="KW-1185">Reference proteome</keyword>
<protein>
    <recommendedName>
        <fullName evidence="2">histidine kinase</fullName>
        <ecNumber evidence="2">2.7.13.3</ecNumber>
    </recommendedName>
</protein>
<evidence type="ECO:0000256" key="2">
    <source>
        <dbReference type="ARBA" id="ARBA00012438"/>
    </source>
</evidence>
<dbReference type="SUPFAM" id="SSF55785">
    <property type="entry name" value="PYP-like sensor domain (PAS domain)"/>
    <property type="match status" value="1"/>
</dbReference>
<dbReference type="SMART" id="SM00387">
    <property type="entry name" value="HATPase_c"/>
    <property type="match status" value="1"/>
</dbReference>
<dbReference type="Proteomes" id="UP000005744">
    <property type="component" value="Unassembled WGS sequence"/>
</dbReference>
<dbReference type="eggNOG" id="COG2205">
    <property type="taxonomic scope" value="Bacteria"/>
</dbReference>
<evidence type="ECO:0000256" key="3">
    <source>
        <dbReference type="ARBA" id="ARBA00022553"/>
    </source>
</evidence>
<dbReference type="AlphaFoldDB" id="I3CL57"/>
<dbReference type="InterPro" id="IPR000014">
    <property type="entry name" value="PAS"/>
</dbReference>
<dbReference type="PROSITE" id="PS50110">
    <property type="entry name" value="RESPONSE_REGULATORY"/>
    <property type="match status" value="1"/>
</dbReference>
<dbReference type="EMBL" id="JH600070">
    <property type="protein sequence ID" value="EIJ44350.1"/>
    <property type="molecule type" value="Genomic_DNA"/>
</dbReference>
<dbReference type="PANTHER" id="PTHR43047">
    <property type="entry name" value="TWO-COMPONENT HISTIDINE PROTEIN KINASE"/>
    <property type="match status" value="1"/>
</dbReference>
<dbReference type="SMART" id="SM00388">
    <property type="entry name" value="HisKA"/>
    <property type="match status" value="1"/>
</dbReference>
<dbReference type="InterPro" id="IPR003594">
    <property type="entry name" value="HATPase_dom"/>
</dbReference>